<name>A0A328C2N2_9DELT</name>
<keyword evidence="4 8" id="KW-0378">Hydrolase</keyword>
<evidence type="ECO:0000256" key="6">
    <source>
        <dbReference type="ARBA" id="ARBA00023211"/>
    </source>
</evidence>
<evidence type="ECO:0000259" key="7">
    <source>
        <dbReference type="PROSITE" id="PS51462"/>
    </source>
</evidence>
<sequence length="304" mass="33469">MQELRDAATVMLVREVGSRLEVLLMRRARGLAFMADRWVFPGGRVDEADGDEAVQGWCEDVGAIGEAAARMGVEAARARALCVAALREVFEESGLLLVRRQGAHVEASALARLREELSCWRGEVDRGERTMVGLMEALGARLEGVRLGVNELVLFAHWITPFFETRRYDTRFFVARAPQGQEVGADERELVDAQWLTPSEALGRYREGALELAPPTLCVLEAMRVYERAGGMEALFRDASRAQVRAILPHLLEEADEGEAVLVLPGDRGYPVGDARYAGYASARGEVTRVVRKGGQWWTGASPG</sequence>
<dbReference type="InterPro" id="IPR015797">
    <property type="entry name" value="NUDIX_hydrolase-like_dom_sf"/>
</dbReference>
<dbReference type="SUPFAM" id="SSF55811">
    <property type="entry name" value="Nudix"/>
    <property type="match status" value="1"/>
</dbReference>
<keyword evidence="6" id="KW-0464">Manganese</keyword>
<dbReference type="GO" id="GO:0016818">
    <property type="term" value="F:hydrolase activity, acting on acid anhydrides, in phosphorus-containing anhydrides"/>
    <property type="evidence" value="ECO:0007669"/>
    <property type="project" value="InterPro"/>
</dbReference>
<evidence type="ECO:0000313" key="9">
    <source>
        <dbReference type="Proteomes" id="UP000249169"/>
    </source>
</evidence>
<dbReference type="PROSITE" id="PS51462">
    <property type="entry name" value="NUDIX"/>
    <property type="match status" value="1"/>
</dbReference>
<protein>
    <submittedName>
        <fullName evidence="8">NUDIX hydrolase</fullName>
    </submittedName>
</protein>
<dbReference type="RefSeq" id="WP_111730789.1">
    <property type="nucleotide sequence ID" value="NZ_QHKO01000008.1"/>
</dbReference>
<evidence type="ECO:0000256" key="4">
    <source>
        <dbReference type="ARBA" id="ARBA00022801"/>
    </source>
</evidence>
<dbReference type="Gene3D" id="3.90.79.10">
    <property type="entry name" value="Nucleoside Triphosphate Pyrophosphohydrolase"/>
    <property type="match status" value="1"/>
</dbReference>
<evidence type="ECO:0000256" key="2">
    <source>
        <dbReference type="ARBA" id="ARBA00001946"/>
    </source>
</evidence>
<evidence type="ECO:0000256" key="3">
    <source>
        <dbReference type="ARBA" id="ARBA00022723"/>
    </source>
</evidence>
<dbReference type="InterPro" id="IPR039121">
    <property type="entry name" value="NUDT19"/>
</dbReference>
<organism evidence="8 9">
    <name type="scientific">Lujinxingia litoralis</name>
    <dbReference type="NCBI Taxonomy" id="2211119"/>
    <lineage>
        <taxon>Bacteria</taxon>
        <taxon>Deltaproteobacteria</taxon>
        <taxon>Bradymonadales</taxon>
        <taxon>Lujinxingiaceae</taxon>
        <taxon>Lujinxingia</taxon>
    </lineage>
</organism>
<accession>A0A328C2N2</accession>
<dbReference type="PANTHER" id="PTHR12318">
    <property type="entry name" value="TESTOSTERONE-REGULATED PROTEIN RP2"/>
    <property type="match status" value="1"/>
</dbReference>
<evidence type="ECO:0000256" key="1">
    <source>
        <dbReference type="ARBA" id="ARBA00001936"/>
    </source>
</evidence>
<evidence type="ECO:0000256" key="5">
    <source>
        <dbReference type="ARBA" id="ARBA00022842"/>
    </source>
</evidence>
<dbReference type="InterPro" id="IPR000086">
    <property type="entry name" value="NUDIX_hydrolase_dom"/>
</dbReference>
<dbReference type="GO" id="GO:0046872">
    <property type="term" value="F:metal ion binding"/>
    <property type="evidence" value="ECO:0007669"/>
    <property type="project" value="UniProtKB-KW"/>
</dbReference>
<keyword evidence="5" id="KW-0460">Magnesium</keyword>
<gene>
    <name evidence="8" type="ORF">DL240_15375</name>
</gene>
<reference evidence="8 9" key="1">
    <citation type="submission" date="2018-05" db="EMBL/GenBank/DDBJ databases">
        <title>Lujinxingia marina gen. nov. sp. nov., a new facultative anaerobic member of the class Deltaproteobacteria, and proposal of Lujinxingaceae fam. nov.</title>
        <authorList>
            <person name="Li C.-M."/>
        </authorList>
    </citation>
    <scope>NUCLEOTIDE SEQUENCE [LARGE SCALE GENOMIC DNA]</scope>
    <source>
        <strain evidence="8 9">B210</strain>
    </source>
</reference>
<comment type="cofactor">
    <cofactor evidence="2">
        <name>Mg(2+)</name>
        <dbReference type="ChEBI" id="CHEBI:18420"/>
    </cofactor>
</comment>
<comment type="cofactor">
    <cofactor evidence="1">
        <name>Mn(2+)</name>
        <dbReference type="ChEBI" id="CHEBI:29035"/>
    </cofactor>
</comment>
<evidence type="ECO:0000313" key="8">
    <source>
        <dbReference type="EMBL" id="RAL20697.1"/>
    </source>
</evidence>
<dbReference type="AlphaFoldDB" id="A0A328C2N2"/>
<dbReference type="Proteomes" id="UP000249169">
    <property type="component" value="Unassembled WGS sequence"/>
</dbReference>
<feature type="domain" description="Nudix hydrolase" evidence="7">
    <location>
        <begin position="3"/>
        <end position="218"/>
    </location>
</feature>
<dbReference type="EMBL" id="QHKO01000008">
    <property type="protein sequence ID" value="RAL20697.1"/>
    <property type="molecule type" value="Genomic_DNA"/>
</dbReference>
<dbReference type="PANTHER" id="PTHR12318:SF0">
    <property type="entry name" value="ACYL-COENZYME A DIPHOSPHATASE NUDT19"/>
    <property type="match status" value="1"/>
</dbReference>
<keyword evidence="9" id="KW-1185">Reference proteome</keyword>
<keyword evidence="3" id="KW-0479">Metal-binding</keyword>
<dbReference type="CDD" id="cd18870">
    <property type="entry name" value="NUDIX_AcylCoAdiphos_Nudt19"/>
    <property type="match status" value="1"/>
</dbReference>
<comment type="caution">
    <text evidence="8">The sequence shown here is derived from an EMBL/GenBank/DDBJ whole genome shotgun (WGS) entry which is preliminary data.</text>
</comment>
<dbReference type="OrthoDB" id="9788263at2"/>
<proteinExistence type="predicted"/>